<feature type="repeat" description="TPR" evidence="1">
    <location>
        <begin position="49"/>
        <end position="82"/>
    </location>
</feature>
<dbReference type="Pfam" id="PF13424">
    <property type="entry name" value="TPR_12"/>
    <property type="match status" value="2"/>
</dbReference>
<sequence>MTTMQSTCVDITARRKRPPASVAAGLILAFCGGLPGLPHPVEAADADRVVALYQQGLVLYEKGDFARAADVFGEAVSRAPGAFGRGERGPVHMDTVRLMEFQANCYLSSFDLFRAESLYRECIEVARQEEGPQSAMIHRCLGNLGVLYTRLAQWDRAEEQFQTSLRSDTDAENRARTHLNLASMYLLSDQTDQAERAYRTSFSYWRSQKGETARKQMASCQHGLGMNAFKRGDRNRAAQLFRQALATRRELLPANHRFVAHSTEMLGTTQAVLGRSDEGIELLRDARQMMTAFWGTNHVELAEVEHELALALARKGEAVNAAEAMTRSRRMYREYIGRILTGLSQEEQLRFLAEERNRFMDSLALARTHRREPRMIQASFDWVLNGKGLAQETLAERHLLARNAAIDPALKSLASELKAARQQLAALSSSGNEKDVADTVRRLNEREADLARQLTLQSGPGNGTDRWVTSGHMLQVLPEDAALVEFAWLDREEPAVSAFDRRPRDGRQGRLVAWTLVAKTRTVRLYDLGAVDEVLQRVEAVRQQIRSSEDDIAFDPESATESMNKSLKEAAQQLLWPMLQDLSDAERWVISPDGPLWLLPWNALITPSGKYAVEEATISLVVSGRQLLWERRHSPREYSAIMADPDFDLAPTAVAATINRVQTSRPASSATRGGESLLADYPRELLRLRATVEEGKHASEIIAESLSERVYFYRRELALETYFKLIQSPRIWVLATHGFFLDGTTSASGHALLRCGLTLAGANRRETQGGDSDDGILTGLEVLDADLRGTELVVLSACDTAVGEATIGEGIAGLQHAFQLAGAGQVIATLWKVPDAETASVMKTFWTRLPTARGASAALRAAQLRFIEEDRRNGGFAHPWHWAAAQLSLQGPL</sequence>
<organism evidence="3 4">
    <name type="scientific">Maioricimonas rarisocia</name>
    <dbReference type="NCBI Taxonomy" id="2528026"/>
    <lineage>
        <taxon>Bacteria</taxon>
        <taxon>Pseudomonadati</taxon>
        <taxon>Planctomycetota</taxon>
        <taxon>Planctomycetia</taxon>
        <taxon>Planctomycetales</taxon>
        <taxon>Planctomycetaceae</taxon>
        <taxon>Maioricimonas</taxon>
    </lineage>
</organism>
<protein>
    <submittedName>
        <fullName evidence="3">Photosystem I assembly protein Ycf3</fullName>
    </submittedName>
</protein>
<feature type="domain" description="CHAT" evidence="2">
    <location>
        <begin position="566"/>
        <end position="887"/>
    </location>
</feature>
<dbReference type="InterPro" id="IPR011990">
    <property type="entry name" value="TPR-like_helical_dom_sf"/>
</dbReference>
<dbReference type="InterPro" id="IPR019734">
    <property type="entry name" value="TPR_rpt"/>
</dbReference>
<dbReference type="AlphaFoldDB" id="A0A517Z0E5"/>
<dbReference type="SMART" id="SM00028">
    <property type="entry name" value="TPR"/>
    <property type="match status" value="5"/>
</dbReference>
<dbReference type="SUPFAM" id="SSF48452">
    <property type="entry name" value="TPR-like"/>
    <property type="match status" value="2"/>
</dbReference>
<dbReference type="Gene3D" id="1.25.40.10">
    <property type="entry name" value="Tetratricopeptide repeat domain"/>
    <property type="match status" value="2"/>
</dbReference>
<dbReference type="InterPro" id="IPR024983">
    <property type="entry name" value="CHAT_dom"/>
</dbReference>
<accession>A0A517Z0E5</accession>
<keyword evidence="4" id="KW-1185">Reference proteome</keyword>
<dbReference type="Pfam" id="PF12770">
    <property type="entry name" value="CHAT"/>
    <property type="match status" value="1"/>
</dbReference>
<gene>
    <name evidence="3" type="primary">ycf3</name>
    <name evidence="3" type="ORF">Mal4_02430</name>
</gene>
<dbReference type="EMBL" id="CP036275">
    <property type="protein sequence ID" value="QDU35960.1"/>
    <property type="molecule type" value="Genomic_DNA"/>
</dbReference>
<name>A0A517Z0E5_9PLAN</name>
<dbReference type="KEGG" id="mri:Mal4_02430"/>
<evidence type="ECO:0000256" key="1">
    <source>
        <dbReference type="PROSITE-ProRule" id="PRU00339"/>
    </source>
</evidence>
<evidence type="ECO:0000259" key="2">
    <source>
        <dbReference type="Pfam" id="PF12770"/>
    </source>
</evidence>
<dbReference type="Proteomes" id="UP000320496">
    <property type="component" value="Chromosome"/>
</dbReference>
<dbReference type="RefSeq" id="WP_197443976.1">
    <property type="nucleotide sequence ID" value="NZ_CP036275.1"/>
</dbReference>
<dbReference type="PROSITE" id="PS50005">
    <property type="entry name" value="TPR"/>
    <property type="match status" value="1"/>
</dbReference>
<reference evidence="3 4" key="1">
    <citation type="submission" date="2019-02" db="EMBL/GenBank/DDBJ databases">
        <title>Deep-cultivation of Planctomycetes and their phenomic and genomic characterization uncovers novel biology.</title>
        <authorList>
            <person name="Wiegand S."/>
            <person name="Jogler M."/>
            <person name="Boedeker C."/>
            <person name="Pinto D."/>
            <person name="Vollmers J."/>
            <person name="Rivas-Marin E."/>
            <person name="Kohn T."/>
            <person name="Peeters S.H."/>
            <person name="Heuer A."/>
            <person name="Rast P."/>
            <person name="Oberbeckmann S."/>
            <person name="Bunk B."/>
            <person name="Jeske O."/>
            <person name="Meyerdierks A."/>
            <person name="Storesund J.E."/>
            <person name="Kallscheuer N."/>
            <person name="Luecker S."/>
            <person name="Lage O.M."/>
            <person name="Pohl T."/>
            <person name="Merkel B.J."/>
            <person name="Hornburger P."/>
            <person name="Mueller R.-W."/>
            <person name="Bruemmer F."/>
            <person name="Labrenz M."/>
            <person name="Spormann A.M."/>
            <person name="Op den Camp H."/>
            <person name="Overmann J."/>
            <person name="Amann R."/>
            <person name="Jetten M.S.M."/>
            <person name="Mascher T."/>
            <person name="Medema M.H."/>
            <person name="Devos D.P."/>
            <person name="Kaster A.-K."/>
            <person name="Ovreas L."/>
            <person name="Rohde M."/>
            <person name="Galperin M.Y."/>
            <person name="Jogler C."/>
        </authorList>
    </citation>
    <scope>NUCLEOTIDE SEQUENCE [LARGE SCALE GENOMIC DNA]</scope>
    <source>
        <strain evidence="3 4">Mal4</strain>
    </source>
</reference>
<proteinExistence type="predicted"/>
<dbReference type="PANTHER" id="PTHR10098">
    <property type="entry name" value="RAPSYN-RELATED"/>
    <property type="match status" value="1"/>
</dbReference>
<keyword evidence="1" id="KW-0802">TPR repeat</keyword>
<evidence type="ECO:0000313" key="4">
    <source>
        <dbReference type="Proteomes" id="UP000320496"/>
    </source>
</evidence>
<evidence type="ECO:0000313" key="3">
    <source>
        <dbReference type="EMBL" id="QDU35960.1"/>
    </source>
</evidence>